<keyword evidence="3" id="KW-1185">Reference proteome</keyword>
<name>D7TRY7_VITVI</name>
<keyword evidence="1" id="KW-0812">Transmembrane</keyword>
<dbReference type="EMBL" id="FN596075">
    <property type="protein sequence ID" value="CBI33263.3"/>
    <property type="molecule type" value="Genomic_DNA"/>
</dbReference>
<reference evidence="3" key="1">
    <citation type="journal article" date="2007" name="Nature">
        <title>The grapevine genome sequence suggests ancestral hexaploidization in major angiosperm phyla.</title>
        <authorList>
            <consortium name="The French-Italian Public Consortium for Grapevine Genome Characterization."/>
            <person name="Jaillon O."/>
            <person name="Aury J.-M."/>
            <person name="Noel B."/>
            <person name="Policriti A."/>
            <person name="Clepet C."/>
            <person name="Casagrande A."/>
            <person name="Choisne N."/>
            <person name="Aubourg S."/>
            <person name="Vitulo N."/>
            <person name="Jubin C."/>
            <person name="Vezzi A."/>
            <person name="Legeai F."/>
            <person name="Hugueney P."/>
            <person name="Dasilva C."/>
            <person name="Horner D."/>
            <person name="Mica E."/>
            <person name="Jublot D."/>
            <person name="Poulain J."/>
            <person name="Bruyere C."/>
            <person name="Billault A."/>
            <person name="Segurens B."/>
            <person name="Gouyvenoux M."/>
            <person name="Ugarte E."/>
            <person name="Cattonaro F."/>
            <person name="Anthouard V."/>
            <person name="Vico V."/>
            <person name="Del Fabbro C."/>
            <person name="Alaux M."/>
            <person name="Di Gaspero G."/>
            <person name="Dumas V."/>
            <person name="Felice N."/>
            <person name="Paillard S."/>
            <person name="Juman I."/>
            <person name="Moroldo M."/>
            <person name="Scalabrin S."/>
            <person name="Canaguier A."/>
            <person name="Le Clainche I."/>
            <person name="Malacrida G."/>
            <person name="Durand E."/>
            <person name="Pesole G."/>
            <person name="Laucou V."/>
            <person name="Chatelet P."/>
            <person name="Merdinoglu D."/>
            <person name="Delledonne M."/>
            <person name="Pezzotti M."/>
            <person name="Lecharny A."/>
            <person name="Scarpelli C."/>
            <person name="Artiguenave F."/>
            <person name="Pe M.E."/>
            <person name="Valle G."/>
            <person name="Morgante M."/>
            <person name="Caboche M."/>
            <person name="Adam-Blondon A.-F."/>
            <person name="Weissenbach J."/>
            <person name="Quetier F."/>
            <person name="Wincker P."/>
        </authorList>
    </citation>
    <scope>NUCLEOTIDE SEQUENCE [LARGE SCALE GENOMIC DNA]</scope>
    <source>
        <strain evidence="3">cv. Pinot noir / PN40024</strain>
    </source>
</reference>
<dbReference type="AlphaFoldDB" id="D7TRY7"/>
<feature type="transmembrane region" description="Helical" evidence="1">
    <location>
        <begin position="7"/>
        <end position="25"/>
    </location>
</feature>
<gene>
    <name evidence="2" type="ORF">VIT_00s0513g00010</name>
</gene>
<proteinExistence type="predicted"/>
<keyword evidence="1" id="KW-1133">Transmembrane helix</keyword>
<sequence>MILRICFIFFLVQIFFFSYMYYAIYEVKKQKNSLQTNRNLYYPTSNAWPLISLYYQACFRT</sequence>
<dbReference type="HOGENOM" id="CLU_2927347_0_0_1"/>
<dbReference type="PaxDb" id="29760-VIT_00s0513g00010.t01"/>
<accession>D7TRY7</accession>
<keyword evidence="1" id="KW-0472">Membrane</keyword>
<dbReference type="InParanoid" id="D7TRY7"/>
<evidence type="ECO:0000313" key="2">
    <source>
        <dbReference type="EMBL" id="CBI33263.3"/>
    </source>
</evidence>
<evidence type="ECO:0000256" key="1">
    <source>
        <dbReference type="SAM" id="Phobius"/>
    </source>
</evidence>
<evidence type="ECO:0000313" key="3">
    <source>
        <dbReference type="Proteomes" id="UP000009183"/>
    </source>
</evidence>
<organism evidence="2 3">
    <name type="scientific">Vitis vinifera</name>
    <name type="common">Grape</name>
    <dbReference type="NCBI Taxonomy" id="29760"/>
    <lineage>
        <taxon>Eukaryota</taxon>
        <taxon>Viridiplantae</taxon>
        <taxon>Streptophyta</taxon>
        <taxon>Embryophyta</taxon>
        <taxon>Tracheophyta</taxon>
        <taxon>Spermatophyta</taxon>
        <taxon>Magnoliopsida</taxon>
        <taxon>eudicotyledons</taxon>
        <taxon>Gunneridae</taxon>
        <taxon>Pentapetalae</taxon>
        <taxon>rosids</taxon>
        <taxon>Vitales</taxon>
        <taxon>Vitaceae</taxon>
        <taxon>Viteae</taxon>
        <taxon>Vitis</taxon>
    </lineage>
</organism>
<protein>
    <submittedName>
        <fullName evidence="2">Uncharacterized protein</fullName>
    </submittedName>
</protein>
<dbReference type="Proteomes" id="UP000009183">
    <property type="component" value="Unassembled WGS sequence, unordered"/>
</dbReference>